<keyword evidence="7" id="KW-1185">Reference proteome</keyword>
<dbReference type="SUPFAM" id="SSF54980">
    <property type="entry name" value="EF-G C-terminal domain-like"/>
    <property type="match status" value="2"/>
</dbReference>
<dbReference type="GO" id="GO:0003924">
    <property type="term" value="F:GTPase activity"/>
    <property type="evidence" value="ECO:0007669"/>
    <property type="project" value="UniProtKB-UniRule"/>
</dbReference>
<evidence type="ECO:0000256" key="2">
    <source>
        <dbReference type="ARBA" id="ARBA00023134"/>
    </source>
</evidence>
<dbReference type="GO" id="GO:0043022">
    <property type="term" value="F:ribosome binding"/>
    <property type="evidence" value="ECO:0007669"/>
    <property type="project" value="UniProtKB-UniRule"/>
</dbReference>
<dbReference type="GO" id="GO:0005525">
    <property type="term" value="F:GTP binding"/>
    <property type="evidence" value="ECO:0007669"/>
    <property type="project" value="UniProtKB-UniRule"/>
</dbReference>
<dbReference type="InterPro" id="IPR047043">
    <property type="entry name" value="BipA_III"/>
</dbReference>
<dbReference type="InterPro" id="IPR047042">
    <property type="entry name" value="BipA_II"/>
</dbReference>
<comment type="similarity">
    <text evidence="4">Belongs to the TRAFAC class translation factor GTPase superfamily. Classic translation factor GTPase family. BipA subfamily.</text>
</comment>
<dbReference type="PROSITE" id="PS00301">
    <property type="entry name" value="G_TR_1"/>
    <property type="match status" value="1"/>
</dbReference>
<dbReference type="CDD" id="cd03710">
    <property type="entry name" value="BipA_TypA_C"/>
    <property type="match status" value="1"/>
</dbReference>
<dbReference type="EC" id="3.6.5.-" evidence="4"/>
<dbReference type="FunFam" id="3.30.70.240:FF:000002">
    <property type="entry name" value="GTP-binding protein TypA"/>
    <property type="match status" value="1"/>
</dbReference>
<evidence type="ECO:0000256" key="3">
    <source>
        <dbReference type="ARBA" id="ARBA00048548"/>
    </source>
</evidence>
<dbReference type="InterPro" id="IPR004161">
    <property type="entry name" value="EFTu-like_2"/>
</dbReference>
<accession>A0A1M6RKH2</accession>
<keyword evidence="1 4" id="KW-0547">Nucleotide-binding</keyword>
<dbReference type="Pfam" id="PF00009">
    <property type="entry name" value="GTP_EFTU"/>
    <property type="match status" value="1"/>
</dbReference>
<dbReference type="InterPro" id="IPR041095">
    <property type="entry name" value="EFG_II"/>
</dbReference>
<reference evidence="7" key="1">
    <citation type="submission" date="2016-11" db="EMBL/GenBank/DDBJ databases">
        <authorList>
            <person name="Varghese N."/>
            <person name="Submissions S."/>
        </authorList>
    </citation>
    <scope>NUCLEOTIDE SEQUENCE [LARGE SCALE GENOMIC DNA]</scope>
    <source>
        <strain evidence="7">USBA-503</strain>
    </source>
</reference>
<protein>
    <recommendedName>
        <fullName evidence="4">Large ribosomal subunit assembly factor BipA</fullName>
        <ecNumber evidence="4">3.6.5.-</ecNumber>
    </recommendedName>
    <alternativeName>
        <fullName evidence="4">GTP-binding protein BipA</fullName>
    </alternativeName>
</protein>
<comment type="catalytic activity">
    <reaction evidence="3 4">
        <text>GTP + H2O = GDP + phosphate + H(+)</text>
        <dbReference type="Rhea" id="RHEA:19669"/>
        <dbReference type="ChEBI" id="CHEBI:15377"/>
        <dbReference type="ChEBI" id="CHEBI:15378"/>
        <dbReference type="ChEBI" id="CHEBI:37565"/>
        <dbReference type="ChEBI" id="CHEBI:43474"/>
        <dbReference type="ChEBI" id="CHEBI:58189"/>
    </reaction>
</comment>
<dbReference type="Pfam" id="PF21018">
    <property type="entry name" value="BipA_C"/>
    <property type="match status" value="1"/>
</dbReference>
<organism evidence="6 7">
    <name type="scientific">Alicyclobacillus tolerans</name>
    <dbReference type="NCBI Taxonomy" id="90970"/>
    <lineage>
        <taxon>Bacteria</taxon>
        <taxon>Bacillati</taxon>
        <taxon>Bacillota</taxon>
        <taxon>Bacilli</taxon>
        <taxon>Bacillales</taxon>
        <taxon>Alicyclobacillaceae</taxon>
        <taxon>Alicyclobacillus</taxon>
    </lineage>
</organism>
<keyword evidence="2 4" id="KW-0342">GTP-binding</keyword>
<feature type="binding site" evidence="4">
    <location>
        <begin position="19"/>
        <end position="24"/>
    </location>
    <ligand>
        <name>GTP</name>
        <dbReference type="ChEBI" id="CHEBI:37565"/>
    </ligand>
</feature>
<dbReference type="InterPro" id="IPR035651">
    <property type="entry name" value="BipA_V"/>
</dbReference>
<dbReference type="FunFam" id="2.40.30.10:FF:000016">
    <property type="entry name" value="GTP-binding protein TypA"/>
    <property type="match status" value="1"/>
</dbReference>
<comment type="subcellular location">
    <subcellularLocation>
        <location evidence="4">Cytoplasm</location>
    </subcellularLocation>
    <text evidence="4">Binds to ribosomes.</text>
</comment>
<dbReference type="InterPro" id="IPR000640">
    <property type="entry name" value="EFG_V-like"/>
</dbReference>
<dbReference type="CDD" id="cd03691">
    <property type="entry name" value="BipA_TypA_II"/>
    <property type="match status" value="1"/>
</dbReference>
<dbReference type="InterPro" id="IPR047041">
    <property type="entry name" value="BipA_GTP-bd_dom"/>
</dbReference>
<dbReference type="CDD" id="cd01891">
    <property type="entry name" value="TypA_BipA"/>
    <property type="match status" value="1"/>
</dbReference>
<dbReference type="InterPro" id="IPR006298">
    <property type="entry name" value="BipA"/>
</dbReference>
<dbReference type="Gene3D" id="2.40.50.250">
    <property type="entry name" value="bipa protein"/>
    <property type="match status" value="1"/>
</dbReference>
<keyword evidence="4" id="KW-0690">Ribosome biogenesis</keyword>
<keyword evidence="4" id="KW-0694">RNA-binding</keyword>
<dbReference type="GO" id="GO:1990904">
    <property type="term" value="C:ribonucleoprotein complex"/>
    <property type="evidence" value="ECO:0007669"/>
    <property type="project" value="TreeGrafter"/>
</dbReference>
<dbReference type="Gene3D" id="2.40.30.10">
    <property type="entry name" value="Translation factors"/>
    <property type="match status" value="1"/>
</dbReference>
<dbReference type="Pfam" id="PF00679">
    <property type="entry name" value="EFG_C"/>
    <property type="match status" value="1"/>
</dbReference>
<evidence type="ECO:0000313" key="6">
    <source>
        <dbReference type="EMBL" id="SHK32936.1"/>
    </source>
</evidence>
<dbReference type="InterPro" id="IPR035647">
    <property type="entry name" value="EFG_III/V"/>
</dbReference>
<dbReference type="InterPro" id="IPR042116">
    <property type="entry name" value="TypA/BipA_C"/>
</dbReference>
<dbReference type="InterPro" id="IPR000795">
    <property type="entry name" value="T_Tr_GTP-bd_dom"/>
</dbReference>
<evidence type="ECO:0000256" key="4">
    <source>
        <dbReference type="HAMAP-Rule" id="MF_00849"/>
    </source>
</evidence>
<dbReference type="Proteomes" id="UP000184016">
    <property type="component" value="Unassembled WGS sequence"/>
</dbReference>
<dbReference type="Gene3D" id="3.30.70.870">
    <property type="entry name" value="Elongation Factor G (Translational Gtpase), domain 3"/>
    <property type="match status" value="1"/>
</dbReference>
<dbReference type="CDD" id="cd16263">
    <property type="entry name" value="BipA_III"/>
    <property type="match status" value="1"/>
</dbReference>
<comment type="subunit">
    <text evidence="4">Monomer.</text>
</comment>
<keyword evidence="4" id="KW-0963">Cytoplasm</keyword>
<dbReference type="InterPro" id="IPR031157">
    <property type="entry name" value="G_TR_CS"/>
</dbReference>
<keyword evidence="4" id="KW-0820">tRNA-binding</keyword>
<dbReference type="GO" id="GO:0010467">
    <property type="term" value="P:gene expression"/>
    <property type="evidence" value="ECO:0007669"/>
    <property type="project" value="UniProtKB-ARBA"/>
</dbReference>
<dbReference type="PROSITE" id="PS51722">
    <property type="entry name" value="G_TR_2"/>
    <property type="match status" value="1"/>
</dbReference>
<gene>
    <name evidence="4" type="primary">bipA</name>
    <name evidence="6" type="ORF">SAMN05443507_11239</name>
</gene>
<evidence type="ECO:0000313" key="7">
    <source>
        <dbReference type="Proteomes" id="UP000184016"/>
    </source>
</evidence>
<dbReference type="SUPFAM" id="SSF50447">
    <property type="entry name" value="Translation proteins"/>
    <property type="match status" value="1"/>
</dbReference>
<evidence type="ECO:0000256" key="1">
    <source>
        <dbReference type="ARBA" id="ARBA00022741"/>
    </source>
</evidence>
<dbReference type="HAMAP" id="MF_00849">
    <property type="entry name" value="BipA"/>
    <property type="match status" value="1"/>
</dbReference>
<dbReference type="NCBIfam" id="TIGR01394">
    <property type="entry name" value="TypA_BipA"/>
    <property type="match status" value="1"/>
</dbReference>
<dbReference type="InterPro" id="IPR005225">
    <property type="entry name" value="Small_GTP-bd"/>
</dbReference>
<dbReference type="PANTHER" id="PTHR42908">
    <property type="entry name" value="TRANSLATION ELONGATION FACTOR-RELATED"/>
    <property type="match status" value="1"/>
</dbReference>
<dbReference type="EMBL" id="FRAF01000012">
    <property type="protein sequence ID" value="SHK32936.1"/>
    <property type="molecule type" value="Genomic_DNA"/>
</dbReference>
<dbReference type="FunFam" id="2.40.50.250:FF:000001">
    <property type="entry name" value="GTP-binding protein TypA"/>
    <property type="match status" value="1"/>
</dbReference>
<feature type="domain" description="Tr-type G" evidence="5">
    <location>
        <begin position="7"/>
        <end position="202"/>
    </location>
</feature>
<dbReference type="Pfam" id="PF03144">
    <property type="entry name" value="GTP_EFTU_D2"/>
    <property type="match status" value="1"/>
</dbReference>
<dbReference type="FunFam" id="3.40.50.300:FF:000055">
    <property type="entry name" value="GTP-binding protein TypA"/>
    <property type="match status" value="1"/>
</dbReference>
<dbReference type="GO" id="GO:0019843">
    <property type="term" value="F:rRNA binding"/>
    <property type="evidence" value="ECO:0007669"/>
    <property type="project" value="UniProtKB-KW"/>
</dbReference>
<comment type="function">
    <text evidence="4">A 50S ribosomal subunit assembly protein with GTPase activity, required for 50S subunit assembly at low temperatures, may also play a role in translation. Binds GTP and analogs. Binds the 70S ribosome between the 30S and 50S subunits, in a similar position as ribosome-bound EF-G; it contacts a number of ribosomal proteins, both rRNAs and the A-site tRNA.</text>
</comment>
<dbReference type="SUPFAM" id="SSF52540">
    <property type="entry name" value="P-loop containing nucleoside triphosphate hydrolases"/>
    <property type="match status" value="1"/>
</dbReference>
<dbReference type="Gene3D" id="3.30.70.240">
    <property type="match status" value="1"/>
</dbReference>
<dbReference type="NCBIfam" id="TIGR00231">
    <property type="entry name" value="small_GTP"/>
    <property type="match status" value="1"/>
</dbReference>
<dbReference type="PANTHER" id="PTHR42908:SF8">
    <property type="entry name" value="TR-TYPE G DOMAIN-CONTAINING PROTEIN"/>
    <property type="match status" value="1"/>
</dbReference>
<dbReference type="InterPro" id="IPR027417">
    <property type="entry name" value="P-loop_NTPase"/>
</dbReference>
<dbReference type="STRING" id="1830138.SAMN05443507_11239"/>
<dbReference type="InterPro" id="IPR009000">
    <property type="entry name" value="Transl_B-barrel_sf"/>
</dbReference>
<dbReference type="GO" id="GO:0009409">
    <property type="term" value="P:response to cold"/>
    <property type="evidence" value="ECO:0007669"/>
    <property type="project" value="UniProtKB-ARBA"/>
</dbReference>
<sequence length="613" mass="68415">MTIRNIEHLRNVAIVAHVDHGKTSLVDQLLKQSGLFRANEHMAERAMDSGDLERERGITILAKNTAIPYRDIRINIVDTPGHADFSGEVERIVRMVDGVLLVVDAFEGVMPQTKFVLQKALEAGLAPIVVVNKMDRENARPVEVIDEVLDLFIELGASEEQCDFPVVYTSALRGTASESIDHPGENLQPLFEAIIQHIPAPSGDPEAPLQWQVTMLDYNEFLGRIGIGRVARGQIHVGDAVSVVRRSGDVSRARVVKLFSFQGLKRMEVETAGVGDIVAVAGIPELTVGETVCPVDAPEGLPTLHIDEPTLQMTFRVNDSPFAGREGQFVTSRKLRERLFAELESDVSLRVEETEDTDAFLVSSRGELHLSILIETMRREGYELQVSKPRVILREQNGKIQEPIEHLVADVPSDAVGSVIEALGYRKGEMVHMLTSPSGESTRLEFHVPARGLIGFRTEFLTLTRGYGTMHHRFLQYDEWKGDVITRRQGVLVASESGTATAYSIQNLEDRGILFITPGTEVYEGMIVGEHTRENDLTVNVTKAKHMTNVRSATKEETVRLKAPRLLSLEQAMTYIEDDELCEITPQSVRLRKRYLNKSERDKMAKRGKEVMQ</sequence>
<dbReference type="PRINTS" id="PR00315">
    <property type="entry name" value="ELONGATNFCT"/>
</dbReference>
<dbReference type="GO" id="GO:0005829">
    <property type="term" value="C:cytosol"/>
    <property type="evidence" value="ECO:0007669"/>
    <property type="project" value="TreeGrafter"/>
</dbReference>
<dbReference type="AlphaFoldDB" id="A0A1M6RKH2"/>
<proteinExistence type="inferred from homology"/>
<keyword evidence="4" id="KW-0699">rRNA-binding</keyword>
<dbReference type="Pfam" id="PF14492">
    <property type="entry name" value="EFG_III"/>
    <property type="match status" value="1"/>
</dbReference>
<dbReference type="Gene3D" id="3.40.50.300">
    <property type="entry name" value="P-loop containing nucleotide triphosphate hydrolases"/>
    <property type="match status" value="1"/>
</dbReference>
<dbReference type="GO" id="GO:0000027">
    <property type="term" value="P:ribosomal large subunit assembly"/>
    <property type="evidence" value="ECO:0007669"/>
    <property type="project" value="UniProtKB-UniRule"/>
</dbReference>
<keyword evidence="4" id="KW-0378">Hydrolase</keyword>
<dbReference type="GO" id="GO:0000049">
    <property type="term" value="F:tRNA binding"/>
    <property type="evidence" value="ECO:0007669"/>
    <property type="project" value="UniProtKB-KW"/>
</dbReference>
<dbReference type="RefSeq" id="WP_072874091.1">
    <property type="nucleotide sequence ID" value="NZ_FRAF01000012.1"/>
</dbReference>
<name>A0A1M6RKH2_9BACL</name>
<dbReference type="InterPro" id="IPR048876">
    <property type="entry name" value="BipA_C"/>
</dbReference>
<dbReference type="FunFam" id="3.30.70.870:FF:000003">
    <property type="entry name" value="GTP-binding protein TypA"/>
    <property type="match status" value="1"/>
</dbReference>
<comment type="caution">
    <text evidence="4">Lacks conserved residue(s) required for the propagation of feature annotation.</text>
</comment>
<evidence type="ECO:0000259" key="5">
    <source>
        <dbReference type="PROSITE" id="PS51722"/>
    </source>
</evidence>